<evidence type="ECO:0000256" key="1">
    <source>
        <dbReference type="SAM" id="MobiDB-lite"/>
    </source>
</evidence>
<sequence length="145" mass="16307">MVDDDVLPFPHSPSSIQSQSAAADIENESNWDYFDEASQACSDDEPPMLGNSFEAKDGDQTFDSISTASFASTIPEPASDVDIDEWHGFDEFQDLDEQVSLEEMLDALDDMVGPDATNEHNQFGVAAEIRRWDERRFGRFFNCLR</sequence>
<dbReference type="EMBL" id="JARJCM010000251">
    <property type="protein sequence ID" value="KAJ7020796.1"/>
    <property type="molecule type" value="Genomic_DNA"/>
</dbReference>
<feature type="compositionally biased region" description="Low complexity" evidence="1">
    <location>
        <begin position="12"/>
        <end position="23"/>
    </location>
</feature>
<dbReference type="Proteomes" id="UP001218188">
    <property type="component" value="Unassembled WGS sequence"/>
</dbReference>
<comment type="caution">
    <text evidence="2">The sequence shown here is derived from an EMBL/GenBank/DDBJ whole genome shotgun (WGS) entry which is preliminary data.</text>
</comment>
<gene>
    <name evidence="2" type="ORF">C8F04DRAFT_1196216</name>
</gene>
<evidence type="ECO:0000313" key="2">
    <source>
        <dbReference type="EMBL" id="KAJ7020796.1"/>
    </source>
</evidence>
<evidence type="ECO:0000313" key="3">
    <source>
        <dbReference type="Proteomes" id="UP001218188"/>
    </source>
</evidence>
<accession>A0AAD6WRB6</accession>
<keyword evidence="3" id="KW-1185">Reference proteome</keyword>
<organism evidence="2 3">
    <name type="scientific">Mycena alexandri</name>
    <dbReference type="NCBI Taxonomy" id="1745969"/>
    <lineage>
        <taxon>Eukaryota</taxon>
        <taxon>Fungi</taxon>
        <taxon>Dikarya</taxon>
        <taxon>Basidiomycota</taxon>
        <taxon>Agaricomycotina</taxon>
        <taxon>Agaricomycetes</taxon>
        <taxon>Agaricomycetidae</taxon>
        <taxon>Agaricales</taxon>
        <taxon>Marasmiineae</taxon>
        <taxon>Mycenaceae</taxon>
        <taxon>Mycena</taxon>
    </lineage>
</organism>
<protein>
    <submittedName>
        <fullName evidence="2">Uncharacterized protein</fullName>
    </submittedName>
</protein>
<dbReference type="AlphaFoldDB" id="A0AAD6WRB6"/>
<feature type="region of interest" description="Disordered" evidence="1">
    <location>
        <begin position="1"/>
        <end position="24"/>
    </location>
</feature>
<reference evidence="2" key="1">
    <citation type="submission" date="2023-03" db="EMBL/GenBank/DDBJ databases">
        <title>Massive genome expansion in bonnet fungi (Mycena s.s.) driven by repeated elements and novel gene families across ecological guilds.</title>
        <authorList>
            <consortium name="Lawrence Berkeley National Laboratory"/>
            <person name="Harder C.B."/>
            <person name="Miyauchi S."/>
            <person name="Viragh M."/>
            <person name="Kuo A."/>
            <person name="Thoen E."/>
            <person name="Andreopoulos B."/>
            <person name="Lu D."/>
            <person name="Skrede I."/>
            <person name="Drula E."/>
            <person name="Henrissat B."/>
            <person name="Morin E."/>
            <person name="Kohler A."/>
            <person name="Barry K."/>
            <person name="LaButti K."/>
            <person name="Morin E."/>
            <person name="Salamov A."/>
            <person name="Lipzen A."/>
            <person name="Mereny Z."/>
            <person name="Hegedus B."/>
            <person name="Baldrian P."/>
            <person name="Stursova M."/>
            <person name="Weitz H."/>
            <person name="Taylor A."/>
            <person name="Grigoriev I.V."/>
            <person name="Nagy L.G."/>
            <person name="Martin F."/>
            <person name="Kauserud H."/>
        </authorList>
    </citation>
    <scope>NUCLEOTIDE SEQUENCE</scope>
    <source>
        <strain evidence="2">CBHHK200</strain>
    </source>
</reference>
<name>A0AAD6WRB6_9AGAR</name>
<proteinExistence type="predicted"/>